<dbReference type="Pfam" id="PF13372">
    <property type="entry name" value="Alginate_exp"/>
    <property type="match status" value="1"/>
</dbReference>
<dbReference type="InterPro" id="IPR025388">
    <property type="entry name" value="Alginate_export_dom"/>
</dbReference>
<dbReference type="RefSeq" id="WP_350400477.1">
    <property type="nucleotide sequence ID" value="NZ_JBELOE010000064.1"/>
</dbReference>
<dbReference type="SUPFAM" id="SSF56935">
    <property type="entry name" value="Porins"/>
    <property type="match status" value="1"/>
</dbReference>
<organism evidence="3 4">
    <name type="scientific">Catenovulum sediminis</name>
    <dbReference type="NCBI Taxonomy" id="1740262"/>
    <lineage>
        <taxon>Bacteria</taxon>
        <taxon>Pseudomonadati</taxon>
        <taxon>Pseudomonadota</taxon>
        <taxon>Gammaproteobacteria</taxon>
        <taxon>Alteromonadales</taxon>
        <taxon>Alteromonadaceae</taxon>
        <taxon>Catenovulum</taxon>
    </lineage>
</organism>
<dbReference type="Proteomes" id="UP001467690">
    <property type="component" value="Unassembled WGS sequence"/>
</dbReference>
<keyword evidence="1" id="KW-0732">Signal</keyword>
<evidence type="ECO:0000256" key="1">
    <source>
        <dbReference type="SAM" id="SignalP"/>
    </source>
</evidence>
<evidence type="ECO:0000313" key="4">
    <source>
        <dbReference type="Proteomes" id="UP001467690"/>
    </source>
</evidence>
<accession>A0ABV1RDD6</accession>
<evidence type="ECO:0000313" key="3">
    <source>
        <dbReference type="EMBL" id="MER2490717.1"/>
    </source>
</evidence>
<proteinExistence type="predicted"/>
<sequence>MELKKSKLALTLASLIGTGLISSPAMAADSLAEAFKEGKATGDLRLRYESVDDASSANALTFRTRLGFKTADLNGFTGFVEFEDNRVVAGVDEYKVPPAGKTEPSDKSVIPDPEFTELEQAYIAYKSGGFSAKLGRQVLTLDGHRHVGHVGWRQDRQTFDALNVVYGVGDFTANVSYVYKHNRIFAEATDIDSSDILVNLSYKTPVGKVVVYGYQIDTDPAGREDLDTYGVSFAGSTGSDVKFLYSAEYATQDNNKGNDTDYLSLELGAVFSGVTVKLGQETLGSDDGLANFATPLATLHKFNGFADVFLGGTFASGGLPNGLVDTYGFVGTKVGGIALKAFYHTFKSDFGSIDYGDEIDLVAATKVGDYGVGLKYASFSADMGTDKDILWAWVETKF</sequence>
<gene>
    <name evidence="3" type="ORF">ABS311_02310</name>
</gene>
<feature type="chain" id="PRO_5045374749" evidence="1">
    <location>
        <begin position="28"/>
        <end position="398"/>
    </location>
</feature>
<protein>
    <submittedName>
        <fullName evidence="3">Alginate export family protein</fullName>
    </submittedName>
</protein>
<evidence type="ECO:0000259" key="2">
    <source>
        <dbReference type="Pfam" id="PF13372"/>
    </source>
</evidence>
<feature type="signal peptide" evidence="1">
    <location>
        <begin position="1"/>
        <end position="27"/>
    </location>
</feature>
<dbReference type="Gene3D" id="2.40.160.10">
    <property type="entry name" value="Porin"/>
    <property type="match status" value="1"/>
</dbReference>
<dbReference type="InterPro" id="IPR023614">
    <property type="entry name" value="Porin_dom_sf"/>
</dbReference>
<feature type="domain" description="Alginate export" evidence="2">
    <location>
        <begin position="75"/>
        <end position="253"/>
    </location>
</feature>
<dbReference type="EMBL" id="JBELOE010000064">
    <property type="protein sequence ID" value="MER2490717.1"/>
    <property type="molecule type" value="Genomic_DNA"/>
</dbReference>
<reference evidence="3 4" key="1">
    <citation type="submission" date="2024-06" db="EMBL/GenBank/DDBJ databases">
        <authorList>
            <person name="Chen R.Y."/>
        </authorList>
    </citation>
    <scope>NUCLEOTIDE SEQUENCE [LARGE SCALE GENOMIC DNA]</scope>
    <source>
        <strain evidence="3 4">D2</strain>
    </source>
</reference>
<keyword evidence="4" id="KW-1185">Reference proteome</keyword>
<name>A0ABV1RDD6_9ALTE</name>
<comment type="caution">
    <text evidence="3">The sequence shown here is derived from an EMBL/GenBank/DDBJ whole genome shotgun (WGS) entry which is preliminary data.</text>
</comment>